<evidence type="ECO:0000256" key="1">
    <source>
        <dbReference type="SAM" id="MobiDB-lite"/>
    </source>
</evidence>
<dbReference type="EMBL" id="JBHSZO010000019">
    <property type="protein sequence ID" value="MFC7219189.1"/>
    <property type="molecule type" value="Genomic_DNA"/>
</dbReference>
<comment type="caution">
    <text evidence="3">The sequence shown here is derived from an EMBL/GenBank/DDBJ whole genome shotgun (WGS) entry which is preliminary data.</text>
</comment>
<evidence type="ECO:0000313" key="3">
    <source>
        <dbReference type="EMBL" id="MFC7219189.1"/>
    </source>
</evidence>
<sequence>MGDDMTAREEQRLRHALTLINDVVGDEEARMEAQPHARARRRGALTAGALACIAALAVGIGVALNAGDSSAPSSNAPEGREEADNGQSLEEWIACAPVIVEGDVLTVRQAAQGRVVVTLEVKDWIKPAQGKKRIELDVLDPTPTGVGEPWQEGSHVLAGVPERRDQPADTFHGAEIATTRARIEGALARAADTVCPPPWRKD</sequence>
<evidence type="ECO:0000313" key="4">
    <source>
        <dbReference type="Proteomes" id="UP001596413"/>
    </source>
</evidence>
<evidence type="ECO:0000256" key="2">
    <source>
        <dbReference type="SAM" id="Phobius"/>
    </source>
</evidence>
<organism evidence="3 4">
    <name type="scientific">Streptomyces polyrhachis</name>
    <dbReference type="NCBI Taxonomy" id="1282885"/>
    <lineage>
        <taxon>Bacteria</taxon>
        <taxon>Bacillati</taxon>
        <taxon>Actinomycetota</taxon>
        <taxon>Actinomycetes</taxon>
        <taxon>Kitasatosporales</taxon>
        <taxon>Streptomycetaceae</taxon>
        <taxon>Streptomyces</taxon>
    </lineage>
</organism>
<accession>A0ABW2GEI9</accession>
<keyword evidence="2" id="KW-1133">Transmembrane helix</keyword>
<protein>
    <submittedName>
        <fullName evidence="3">Uncharacterized protein</fullName>
    </submittedName>
</protein>
<dbReference type="Proteomes" id="UP001596413">
    <property type="component" value="Unassembled WGS sequence"/>
</dbReference>
<name>A0ABW2GEI9_9ACTN</name>
<reference evidence="4" key="1">
    <citation type="journal article" date="2019" name="Int. J. Syst. Evol. Microbiol.">
        <title>The Global Catalogue of Microorganisms (GCM) 10K type strain sequencing project: providing services to taxonomists for standard genome sequencing and annotation.</title>
        <authorList>
            <consortium name="The Broad Institute Genomics Platform"/>
            <consortium name="The Broad Institute Genome Sequencing Center for Infectious Disease"/>
            <person name="Wu L."/>
            <person name="Ma J."/>
        </authorList>
    </citation>
    <scope>NUCLEOTIDE SEQUENCE [LARGE SCALE GENOMIC DNA]</scope>
    <source>
        <strain evidence="4">CGMCC 1.13681</strain>
    </source>
</reference>
<feature type="transmembrane region" description="Helical" evidence="2">
    <location>
        <begin position="44"/>
        <end position="64"/>
    </location>
</feature>
<keyword evidence="4" id="KW-1185">Reference proteome</keyword>
<feature type="region of interest" description="Disordered" evidence="1">
    <location>
        <begin position="68"/>
        <end position="87"/>
    </location>
</feature>
<proteinExistence type="predicted"/>
<keyword evidence="2" id="KW-0472">Membrane</keyword>
<keyword evidence="2" id="KW-0812">Transmembrane</keyword>
<dbReference type="RefSeq" id="WP_386414755.1">
    <property type="nucleotide sequence ID" value="NZ_JBHSZO010000019.1"/>
</dbReference>
<gene>
    <name evidence="3" type="ORF">ACFQLX_13580</name>
</gene>